<feature type="compositionally biased region" description="Polar residues" evidence="7">
    <location>
        <begin position="550"/>
        <end position="563"/>
    </location>
</feature>
<feature type="domain" description="CSC1/OSCA1-like 7TM region" evidence="9">
    <location>
        <begin position="634"/>
        <end position="801"/>
    </location>
</feature>
<evidence type="ECO:0000259" key="9">
    <source>
        <dbReference type="Pfam" id="PF02714"/>
    </source>
</evidence>
<evidence type="ECO:0000259" key="10">
    <source>
        <dbReference type="Pfam" id="PF13967"/>
    </source>
</evidence>
<feature type="transmembrane region" description="Helical" evidence="8">
    <location>
        <begin position="905"/>
        <end position="925"/>
    </location>
</feature>
<evidence type="ECO:0000256" key="1">
    <source>
        <dbReference type="ARBA" id="ARBA00004141"/>
    </source>
</evidence>
<dbReference type="PANTHER" id="PTHR13018:SF5">
    <property type="entry name" value="RE44586P"/>
    <property type="match status" value="1"/>
</dbReference>
<keyword evidence="3" id="KW-0813">Transport</keyword>
<feature type="domain" description="CSC1/OSCA1-like 7TM region" evidence="9">
    <location>
        <begin position="841"/>
        <end position="924"/>
    </location>
</feature>
<evidence type="ECO:0000313" key="12">
    <source>
        <dbReference type="EMBL" id="CAE4572246.1"/>
    </source>
</evidence>
<dbReference type="InterPro" id="IPR045122">
    <property type="entry name" value="Csc1-like"/>
</dbReference>
<evidence type="ECO:0000256" key="4">
    <source>
        <dbReference type="ARBA" id="ARBA00022692"/>
    </source>
</evidence>
<evidence type="ECO:0000256" key="6">
    <source>
        <dbReference type="ARBA" id="ARBA00023136"/>
    </source>
</evidence>
<keyword evidence="4 8" id="KW-0812">Transmembrane</keyword>
<feature type="transmembrane region" description="Helical" evidence="8">
    <location>
        <begin position="875"/>
        <end position="893"/>
    </location>
</feature>
<gene>
    <name evidence="11" type="ORF">AMON00008_LOCUS11864</name>
    <name evidence="12" type="ORF">AMON00008_LOCUS11865</name>
</gene>
<comment type="similarity">
    <text evidence="2">Belongs to the CSC1 (TC 1.A.17) family.</text>
</comment>
<feature type="region of interest" description="Disordered" evidence="7">
    <location>
        <begin position="461"/>
        <end position="490"/>
    </location>
</feature>
<feature type="region of interest" description="Disordered" evidence="7">
    <location>
        <begin position="550"/>
        <end position="569"/>
    </location>
</feature>
<name>A0A6T0W2C0_9DINO</name>
<evidence type="ECO:0000313" key="11">
    <source>
        <dbReference type="EMBL" id="CAE4572245.1"/>
    </source>
</evidence>
<evidence type="ECO:0000256" key="3">
    <source>
        <dbReference type="ARBA" id="ARBA00022448"/>
    </source>
</evidence>
<evidence type="ECO:0008006" key="13">
    <source>
        <dbReference type="Google" id="ProtNLM"/>
    </source>
</evidence>
<feature type="region of interest" description="Disordered" evidence="7">
    <location>
        <begin position="224"/>
        <end position="243"/>
    </location>
</feature>
<dbReference type="GO" id="GO:0005886">
    <property type="term" value="C:plasma membrane"/>
    <property type="evidence" value="ECO:0007669"/>
    <property type="project" value="TreeGrafter"/>
</dbReference>
<feature type="transmembrane region" description="Helical" evidence="8">
    <location>
        <begin position="83"/>
        <end position="105"/>
    </location>
</feature>
<dbReference type="PANTHER" id="PTHR13018">
    <property type="entry name" value="PROBABLE MEMBRANE PROTEIN DUF221-RELATED"/>
    <property type="match status" value="1"/>
</dbReference>
<evidence type="ECO:0000256" key="5">
    <source>
        <dbReference type="ARBA" id="ARBA00022989"/>
    </source>
</evidence>
<dbReference type="AlphaFoldDB" id="A0A6T0W2C0"/>
<feature type="transmembrane region" description="Helical" evidence="8">
    <location>
        <begin position="732"/>
        <end position="754"/>
    </location>
</feature>
<feature type="transmembrane region" description="Helical" evidence="8">
    <location>
        <begin position="774"/>
        <end position="795"/>
    </location>
</feature>
<evidence type="ECO:0000256" key="8">
    <source>
        <dbReference type="SAM" id="Phobius"/>
    </source>
</evidence>
<keyword evidence="6 8" id="KW-0472">Membrane</keyword>
<feature type="transmembrane region" description="Helical" evidence="8">
    <location>
        <begin position="684"/>
        <end position="711"/>
    </location>
</feature>
<feature type="region of interest" description="Disordered" evidence="7">
    <location>
        <begin position="409"/>
        <end position="439"/>
    </location>
</feature>
<dbReference type="EMBL" id="HBNR01017960">
    <property type="protein sequence ID" value="CAE4572246.1"/>
    <property type="molecule type" value="Transcribed_RNA"/>
</dbReference>
<protein>
    <recommendedName>
        <fullName evidence="13">CSC1/OSCA1-like 7TM region domain-containing protein</fullName>
    </recommendedName>
</protein>
<dbReference type="InterPro" id="IPR032880">
    <property type="entry name" value="CSC1/OSCA1-like_N"/>
</dbReference>
<evidence type="ECO:0000256" key="7">
    <source>
        <dbReference type="SAM" id="MobiDB-lite"/>
    </source>
</evidence>
<evidence type="ECO:0000256" key="2">
    <source>
        <dbReference type="ARBA" id="ARBA00007779"/>
    </source>
</evidence>
<dbReference type="EMBL" id="HBNR01017959">
    <property type="protein sequence ID" value="CAE4572245.1"/>
    <property type="molecule type" value="Transcribed_RNA"/>
</dbReference>
<feature type="domain" description="CSC1/OSCA1-like N-terminal transmembrane" evidence="10">
    <location>
        <begin position="47"/>
        <end position="177"/>
    </location>
</feature>
<feature type="transmembrane region" description="Helical" evidence="8">
    <location>
        <begin position="154"/>
        <end position="175"/>
    </location>
</feature>
<dbReference type="InterPro" id="IPR003864">
    <property type="entry name" value="CSC1/OSCA1-like_7TM"/>
</dbReference>
<organism evidence="11">
    <name type="scientific">Alexandrium monilatum</name>
    <dbReference type="NCBI Taxonomy" id="311494"/>
    <lineage>
        <taxon>Eukaryota</taxon>
        <taxon>Sar</taxon>
        <taxon>Alveolata</taxon>
        <taxon>Dinophyceae</taxon>
        <taxon>Gonyaulacales</taxon>
        <taxon>Pyrocystaceae</taxon>
        <taxon>Alexandrium</taxon>
    </lineage>
</organism>
<sequence>MAARLGGTASAVLPSGLPDPTVASESPSFRRPSDVSISARRWARQIRRALAKQVRSRLVEMLRAVLTVDEERVLECAGLDALVMLRFCALCGRFCALAGAFGLLLTPLYSAGGGSPLLDVFGIGAALANSTSSLPGVQHSLSRFTLANLGPGSLSLWAVVPVAYGCTLVLCGLLWKEYERFVVLRRCYLGGEALSLRTSPGGASVPQDCAAILAADFPWQRGLTPPPLTQAGGEGLETPRPGERGSAEFPACLEQMRRTVLVERLPQDLREPSALRACFEELLGERTVHSVAMVPPDARKLSEMLRERARLLREGGDLGALAALDERLCSRREEFGRAMATGPRFLFHPKTTSQSSGGLLDCPSARDLSEWYDQQTNATAGSLVSLPPGGPEESEDPQVGFTLREIWGRQGPGIRGPIFRGRPPSPEPEGAEPAEAACGPCGGGAAAGALSPRHLREDVRTRGPHLRGNSWASSNSDEAFSRGPNSSSSVSSFRELCLAASLFMRTAGRSVLYTMRAMVQCARDVLGTTMQRMGQLFPASALGTPAPSSALGTPFTSERSNWPSKADKHGPNSVCHSTTAFVTFRTLQAACIACQVVLDEDPVLGSELVASQAPEPRDIVWHNAARPQAQRLVRQFFVEVAMFVGLAFWSVPVSLLQAWCSVARLQNLLGPSFQLPENFVKSDIYSLITLYLPVMALLGLLEVLPVLLYRLSSRYEGIKSRSSLQMVTMQRYWRFQLATIAVTALSGSLSDSWTAIRTDPSAVLWHLGQSLPKVAVYFLVTVLSSALVVAPVSLLRLPVLARIAATAVHQRACCLRRCHPRHWSPPGSAEGGPVAAEVFLQSPDHAADLSALLLVLLVCVTYATVAPFILPAGLLFFVVKWLVLAVQYLYVHVPRFDSGGAFWHLLWNQALLALVLGNLTTLALVGLRSGYAQLPFLLPLPVLPIGFKLRAEYRFAEPSRRLSLRLARALDARDARTADRFSPDAYWHPALRLAEGEMLAGGRRNDWDRGSGPHLDSLMERSETEHVVAEPVSHVPSQI</sequence>
<proteinExistence type="inferred from homology"/>
<dbReference type="Pfam" id="PF02714">
    <property type="entry name" value="RSN1_7TM"/>
    <property type="match status" value="2"/>
</dbReference>
<feature type="transmembrane region" description="Helical" evidence="8">
    <location>
        <begin position="636"/>
        <end position="659"/>
    </location>
</feature>
<reference evidence="11" key="1">
    <citation type="submission" date="2021-01" db="EMBL/GenBank/DDBJ databases">
        <authorList>
            <person name="Corre E."/>
            <person name="Pelletier E."/>
            <person name="Niang G."/>
            <person name="Scheremetjew M."/>
            <person name="Finn R."/>
            <person name="Kale V."/>
            <person name="Holt S."/>
            <person name="Cochrane G."/>
            <person name="Meng A."/>
            <person name="Brown T."/>
            <person name="Cohen L."/>
        </authorList>
    </citation>
    <scope>NUCLEOTIDE SEQUENCE</scope>
    <source>
        <strain evidence="11">CCMP3105</strain>
    </source>
</reference>
<comment type="subcellular location">
    <subcellularLocation>
        <location evidence="1">Membrane</location>
        <topology evidence="1">Multi-pass membrane protein</topology>
    </subcellularLocation>
</comment>
<dbReference type="GO" id="GO:0005227">
    <property type="term" value="F:calcium-activated cation channel activity"/>
    <property type="evidence" value="ECO:0007669"/>
    <property type="project" value="InterPro"/>
</dbReference>
<keyword evidence="5 8" id="KW-1133">Transmembrane helix</keyword>
<accession>A0A6T0W2C0</accession>
<dbReference type="Pfam" id="PF13967">
    <property type="entry name" value="RSN1_TM"/>
    <property type="match status" value="1"/>
</dbReference>